<dbReference type="EMBL" id="UINC01036415">
    <property type="protein sequence ID" value="SVB30341.1"/>
    <property type="molecule type" value="Genomic_DNA"/>
</dbReference>
<dbReference type="AlphaFoldDB" id="A0A382CXX4"/>
<protein>
    <submittedName>
        <fullName evidence="1">Uncharacterized protein</fullName>
    </submittedName>
</protein>
<evidence type="ECO:0000313" key="1">
    <source>
        <dbReference type="EMBL" id="SVB30341.1"/>
    </source>
</evidence>
<gene>
    <name evidence="1" type="ORF">METZ01_LOCUS183195</name>
</gene>
<name>A0A382CXX4_9ZZZZ</name>
<sequence>VDFTDQERALVERLSRIVVRRRLAAPALMALESARPLSFIGSQFLAFFGPLLNMAFSKSETDLLIRLLERRHSLDLVIDTINRQEDERIG</sequence>
<proteinExistence type="predicted"/>
<reference evidence="1" key="1">
    <citation type="submission" date="2018-05" db="EMBL/GenBank/DDBJ databases">
        <authorList>
            <person name="Lanie J.A."/>
            <person name="Ng W.-L."/>
            <person name="Kazmierczak K.M."/>
            <person name="Andrzejewski T.M."/>
            <person name="Davidsen T.M."/>
            <person name="Wayne K.J."/>
            <person name="Tettelin H."/>
            <person name="Glass J.I."/>
            <person name="Rusch D."/>
            <person name="Podicherti R."/>
            <person name="Tsui H.-C.T."/>
            <person name="Winkler M.E."/>
        </authorList>
    </citation>
    <scope>NUCLEOTIDE SEQUENCE</scope>
</reference>
<organism evidence="1">
    <name type="scientific">marine metagenome</name>
    <dbReference type="NCBI Taxonomy" id="408172"/>
    <lineage>
        <taxon>unclassified sequences</taxon>
        <taxon>metagenomes</taxon>
        <taxon>ecological metagenomes</taxon>
    </lineage>
</organism>
<feature type="non-terminal residue" evidence="1">
    <location>
        <position position="1"/>
    </location>
</feature>
<accession>A0A382CXX4</accession>